<accession>A0A0S3R017</accession>
<dbReference type="EMBL" id="AP015034">
    <property type="protein sequence ID" value="BAT73923.1"/>
    <property type="molecule type" value="Genomic_DNA"/>
</dbReference>
<sequence length="92" mass="9739">SLLSLSNRRATLSENLELCLSSNPRVLSLLNPGALAVPLSSRLHSPCPSLQPSSQSLSVVLCFCVLSLCRSVRRVSAFTKQSPCSSGVVVGR</sequence>
<proteinExistence type="predicted"/>
<name>A0A0S3R017_PHAAN</name>
<reference evidence="1 2" key="1">
    <citation type="journal article" date="2015" name="Sci. Rep.">
        <title>The power of single molecule real-time sequencing technology in the de novo assembly of a eukaryotic genome.</title>
        <authorList>
            <person name="Sakai H."/>
            <person name="Naito K."/>
            <person name="Ogiso-Tanaka E."/>
            <person name="Takahashi Y."/>
            <person name="Iseki K."/>
            <person name="Muto C."/>
            <person name="Satou K."/>
            <person name="Teruya K."/>
            <person name="Shiroma A."/>
            <person name="Shimoji M."/>
            <person name="Hirano T."/>
            <person name="Itoh T."/>
            <person name="Kaga A."/>
            <person name="Tomooka N."/>
        </authorList>
    </citation>
    <scope>NUCLEOTIDE SEQUENCE [LARGE SCALE GENOMIC DNA]</scope>
    <source>
        <strain evidence="2">cv. Shumari</strain>
    </source>
</reference>
<evidence type="ECO:0000313" key="2">
    <source>
        <dbReference type="Proteomes" id="UP000291084"/>
    </source>
</evidence>
<organism evidence="1 2">
    <name type="scientific">Vigna angularis var. angularis</name>
    <dbReference type="NCBI Taxonomy" id="157739"/>
    <lineage>
        <taxon>Eukaryota</taxon>
        <taxon>Viridiplantae</taxon>
        <taxon>Streptophyta</taxon>
        <taxon>Embryophyta</taxon>
        <taxon>Tracheophyta</taxon>
        <taxon>Spermatophyta</taxon>
        <taxon>Magnoliopsida</taxon>
        <taxon>eudicotyledons</taxon>
        <taxon>Gunneridae</taxon>
        <taxon>Pentapetalae</taxon>
        <taxon>rosids</taxon>
        <taxon>fabids</taxon>
        <taxon>Fabales</taxon>
        <taxon>Fabaceae</taxon>
        <taxon>Papilionoideae</taxon>
        <taxon>50 kb inversion clade</taxon>
        <taxon>NPAAA clade</taxon>
        <taxon>indigoferoid/millettioid clade</taxon>
        <taxon>Phaseoleae</taxon>
        <taxon>Vigna</taxon>
    </lineage>
</organism>
<feature type="non-terminal residue" evidence="1">
    <location>
        <position position="1"/>
    </location>
</feature>
<dbReference type="AlphaFoldDB" id="A0A0S3R017"/>
<keyword evidence="2" id="KW-1185">Reference proteome</keyword>
<gene>
    <name evidence="1" type="primary">Vigan.01G148800</name>
    <name evidence="1" type="ORF">VIGAN_01148800</name>
</gene>
<evidence type="ECO:0000313" key="1">
    <source>
        <dbReference type="EMBL" id="BAT73923.1"/>
    </source>
</evidence>
<dbReference type="Proteomes" id="UP000291084">
    <property type="component" value="Chromosome 1"/>
</dbReference>
<protein>
    <submittedName>
        <fullName evidence="1">Uncharacterized protein</fullName>
    </submittedName>
</protein>